<dbReference type="GO" id="GO:0016020">
    <property type="term" value="C:membrane"/>
    <property type="evidence" value="ECO:0007669"/>
    <property type="project" value="TreeGrafter"/>
</dbReference>
<comment type="similarity">
    <text evidence="2">Belongs to the peptidase M1 family.</text>
</comment>
<dbReference type="GO" id="GO:0006508">
    <property type="term" value="P:proteolysis"/>
    <property type="evidence" value="ECO:0007669"/>
    <property type="project" value="UniProtKB-KW"/>
</dbReference>
<dbReference type="Proteomes" id="UP000267096">
    <property type="component" value="Unassembled WGS sequence"/>
</dbReference>
<dbReference type="InterPro" id="IPR027268">
    <property type="entry name" value="Peptidase_M4/M1_CTD_sf"/>
</dbReference>
<dbReference type="InterPro" id="IPR014782">
    <property type="entry name" value="Peptidase_M1_dom"/>
</dbReference>
<evidence type="ECO:0000256" key="5">
    <source>
        <dbReference type="ARBA" id="ARBA00022801"/>
    </source>
</evidence>
<evidence type="ECO:0000259" key="8">
    <source>
        <dbReference type="Pfam" id="PF01433"/>
    </source>
</evidence>
<evidence type="ECO:0000256" key="1">
    <source>
        <dbReference type="ARBA" id="ARBA00001947"/>
    </source>
</evidence>
<dbReference type="OrthoDB" id="6337587at2759"/>
<organism evidence="11">
    <name type="scientific">Anisakis simplex</name>
    <name type="common">Herring worm</name>
    <dbReference type="NCBI Taxonomy" id="6269"/>
    <lineage>
        <taxon>Eukaryota</taxon>
        <taxon>Metazoa</taxon>
        <taxon>Ecdysozoa</taxon>
        <taxon>Nematoda</taxon>
        <taxon>Chromadorea</taxon>
        <taxon>Rhabditida</taxon>
        <taxon>Spirurina</taxon>
        <taxon>Ascaridomorpha</taxon>
        <taxon>Ascaridoidea</taxon>
        <taxon>Anisakidae</taxon>
        <taxon>Anisakis</taxon>
        <taxon>Anisakis simplex complex</taxon>
    </lineage>
</organism>
<keyword evidence="3" id="KW-0645">Protease</keyword>
<dbReference type="WBParaSite" id="ASIM_0000981201-mRNA-1">
    <property type="protein sequence ID" value="ASIM_0000981201-mRNA-1"/>
    <property type="gene ID" value="ASIM_0000981201"/>
</dbReference>
<name>A0A0M3JQ61_ANISI</name>
<keyword evidence="7" id="KW-0482">Metalloprotease</keyword>
<dbReference type="GO" id="GO:0005615">
    <property type="term" value="C:extracellular space"/>
    <property type="evidence" value="ECO:0007669"/>
    <property type="project" value="TreeGrafter"/>
</dbReference>
<accession>A0A0M3JQ61</accession>
<gene>
    <name evidence="9" type="ORF">ASIM_LOCUS9540</name>
</gene>
<evidence type="ECO:0000256" key="4">
    <source>
        <dbReference type="ARBA" id="ARBA00022723"/>
    </source>
</evidence>
<dbReference type="GO" id="GO:0005737">
    <property type="term" value="C:cytoplasm"/>
    <property type="evidence" value="ECO:0007669"/>
    <property type="project" value="TreeGrafter"/>
</dbReference>
<reference evidence="11" key="1">
    <citation type="submission" date="2017-02" db="UniProtKB">
        <authorList>
            <consortium name="WormBaseParasite"/>
        </authorList>
    </citation>
    <scope>IDENTIFICATION</scope>
</reference>
<evidence type="ECO:0000256" key="2">
    <source>
        <dbReference type="ARBA" id="ARBA00010136"/>
    </source>
</evidence>
<evidence type="ECO:0000313" key="10">
    <source>
        <dbReference type="Proteomes" id="UP000267096"/>
    </source>
</evidence>
<dbReference type="SUPFAM" id="SSF55486">
    <property type="entry name" value="Metalloproteases ('zincins'), catalytic domain"/>
    <property type="match status" value="1"/>
</dbReference>
<dbReference type="GO" id="GO:0042277">
    <property type="term" value="F:peptide binding"/>
    <property type="evidence" value="ECO:0007669"/>
    <property type="project" value="TreeGrafter"/>
</dbReference>
<evidence type="ECO:0000313" key="9">
    <source>
        <dbReference type="EMBL" id="VDK40186.1"/>
    </source>
</evidence>
<sequence length="58" mass="6817">MASETICHELSHQWFGDTVTAQWWSDLFLNEGFATYFQTKSQLLAEPEQADFLVRFPF</sequence>
<evidence type="ECO:0000256" key="7">
    <source>
        <dbReference type="ARBA" id="ARBA00023049"/>
    </source>
</evidence>
<keyword evidence="4" id="KW-0479">Metal-binding</keyword>
<dbReference type="EMBL" id="UYRR01029533">
    <property type="protein sequence ID" value="VDK40186.1"/>
    <property type="molecule type" value="Genomic_DNA"/>
</dbReference>
<comment type="cofactor">
    <cofactor evidence="1">
        <name>Zn(2+)</name>
        <dbReference type="ChEBI" id="CHEBI:29105"/>
    </cofactor>
</comment>
<protein>
    <submittedName>
        <fullName evidence="11">Peptidase_M1 domain-containing protein</fullName>
    </submittedName>
</protein>
<evidence type="ECO:0000313" key="11">
    <source>
        <dbReference type="WBParaSite" id="ASIM_0000981201-mRNA-1"/>
    </source>
</evidence>
<dbReference type="Gene3D" id="1.10.390.10">
    <property type="entry name" value="Neutral Protease Domain 2"/>
    <property type="match status" value="1"/>
</dbReference>
<dbReference type="GO" id="GO:0008270">
    <property type="term" value="F:zinc ion binding"/>
    <property type="evidence" value="ECO:0007669"/>
    <property type="project" value="InterPro"/>
</dbReference>
<dbReference type="AlphaFoldDB" id="A0A0M3JQ61"/>
<keyword evidence="6" id="KW-0862">Zinc</keyword>
<evidence type="ECO:0000256" key="6">
    <source>
        <dbReference type="ARBA" id="ARBA00022833"/>
    </source>
</evidence>
<dbReference type="PANTHER" id="PTHR11533:SF293">
    <property type="entry name" value="AMINOPEPTIDASE-2-RELATED"/>
    <property type="match status" value="1"/>
</dbReference>
<dbReference type="Pfam" id="PF01433">
    <property type="entry name" value="Peptidase_M1"/>
    <property type="match status" value="1"/>
</dbReference>
<keyword evidence="5" id="KW-0378">Hydrolase</keyword>
<dbReference type="GO" id="GO:0070006">
    <property type="term" value="F:metalloaminopeptidase activity"/>
    <property type="evidence" value="ECO:0007669"/>
    <property type="project" value="TreeGrafter"/>
</dbReference>
<reference evidence="9 10" key="2">
    <citation type="submission" date="2018-11" db="EMBL/GenBank/DDBJ databases">
        <authorList>
            <consortium name="Pathogen Informatics"/>
        </authorList>
    </citation>
    <scope>NUCLEOTIDE SEQUENCE [LARGE SCALE GENOMIC DNA]</scope>
</reference>
<keyword evidence="10" id="KW-1185">Reference proteome</keyword>
<proteinExistence type="inferred from homology"/>
<dbReference type="GO" id="GO:0043171">
    <property type="term" value="P:peptide catabolic process"/>
    <property type="evidence" value="ECO:0007669"/>
    <property type="project" value="TreeGrafter"/>
</dbReference>
<dbReference type="PRINTS" id="PR00756">
    <property type="entry name" value="ALADIPTASE"/>
</dbReference>
<evidence type="ECO:0000256" key="3">
    <source>
        <dbReference type="ARBA" id="ARBA00022670"/>
    </source>
</evidence>
<dbReference type="InterPro" id="IPR001930">
    <property type="entry name" value="Peptidase_M1"/>
</dbReference>
<feature type="domain" description="Peptidase M1 membrane alanine aminopeptidase" evidence="8">
    <location>
        <begin position="3"/>
        <end position="43"/>
    </location>
</feature>
<dbReference type="InterPro" id="IPR050344">
    <property type="entry name" value="Peptidase_M1_aminopeptidases"/>
</dbReference>
<dbReference type="PANTHER" id="PTHR11533">
    <property type="entry name" value="PROTEASE M1 ZINC METALLOPROTEASE"/>
    <property type="match status" value="1"/>
</dbReference>